<dbReference type="STRING" id="1448316.A0A395GJW3"/>
<dbReference type="SUPFAM" id="SSF75304">
    <property type="entry name" value="Amidase signature (AS) enzymes"/>
    <property type="match status" value="1"/>
</dbReference>
<dbReference type="AlphaFoldDB" id="A0A395GJW3"/>
<accession>A0A395GJW3</accession>
<dbReference type="PANTHER" id="PTHR46072:SF7">
    <property type="entry name" value="AMIDASE"/>
    <property type="match status" value="1"/>
</dbReference>
<comment type="similarity">
    <text evidence="1">Belongs to the amidase family.</text>
</comment>
<dbReference type="GO" id="GO:0016787">
    <property type="term" value="F:hydrolase activity"/>
    <property type="evidence" value="ECO:0007669"/>
    <property type="project" value="UniProtKB-KW"/>
</dbReference>
<dbReference type="InterPro" id="IPR036928">
    <property type="entry name" value="AS_sf"/>
</dbReference>
<dbReference type="OrthoDB" id="6428749at2759"/>
<feature type="domain" description="Amidase" evidence="3">
    <location>
        <begin position="1"/>
        <end position="342"/>
    </location>
</feature>
<organism evidence="4 5">
    <name type="scientific">Aspergillus ibericus CBS 121593</name>
    <dbReference type="NCBI Taxonomy" id="1448316"/>
    <lineage>
        <taxon>Eukaryota</taxon>
        <taxon>Fungi</taxon>
        <taxon>Dikarya</taxon>
        <taxon>Ascomycota</taxon>
        <taxon>Pezizomycotina</taxon>
        <taxon>Eurotiomycetes</taxon>
        <taxon>Eurotiomycetidae</taxon>
        <taxon>Eurotiales</taxon>
        <taxon>Aspergillaceae</taxon>
        <taxon>Aspergillus</taxon>
        <taxon>Aspergillus subgen. Circumdati</taxon>
    </lineage>
</organism>
<dbReference type="RefSeq" id="XP_025570002.1">
    <property type="nucleotide sequence ID" value="XM_025716326.1"/>
</dbReference>
<dbReference type="Pfam" id="PF01425">
    <property type="entry name" value="Amidase"/>
    <property type="match status" value="1"/>
</dbReference>
<evidence type="ECO:0000256" key="2">
    <source>
        <dbReference type="ARBA" id="ARBA00022801"/>
    </source>
</evidence>
<evidence type="ECO:0000256" key="1">
    <source>
        <dbReference type="ARBA" id="ARBA00009199"/>
    </source>
</evidence>
<dbReference type="VEuPathDB" id="FungiDB:BO80DRAFT_368182"/>
<gene>
    <name evidence="4" type="ORF">BO80DRAFT_368182</name>
</gene>
<evidence type="ECO:0000313" key="5">
    <source>
        <dbReference type="Proteomes" id="UP000249402"/>
    </source>
</evidence>
<feature type="non-terminal residue" evidence="4">
    <location>
        <position position="1"/>
    </location>
</feature>
<name>A0A395GJW3_9EURO</name>
<dbReference type="EMBL" id="KZ824487">
    <property type="protein sequence ID" value="RAK95674.1"/>
    <property type="molecule type" value="Genomic_DNA"/>
</dbReference>
<proteinExistence type="inferred from homology"/>
<dbReference type="InterPro" id="IPR023631">
    <property type="entry name" value="Amidase_dom"/>
</dbReference>
<evidence type="ECO:0000259" key="3">
    <source>
        <dbReference type="Pfam" id="PF01425"/>
    </source>
</evidence>
<dbReference type="Proteomes" id="UP000249402">
    <property type="component" value="Unassembled WGS sequence"/>
</dbReference>
<sequence length="349" mass="37971">NRHLSSGGSSGGEGALLALRGSPAGFGTDIGGRIQIPAAFNGVFGLRPSAGRMPYEGVANSIDGQNTVLSAVGPMATSIGALKLLFKAVLSQQPWLHDPLALPLPWRDDFEMETQDIIKASSGRGPSPLSFGIMSHDGVVQPHPPVKEAMLFITHILKELGHQIIQWDPALCQEGHELAGKAYNMDSGEDLLSHIALSGEAHIPPCLIDTRKHLNAREVAALNVQRRQYLKKYMDLWNSTSKLTGTGRPVDAIVCPTAPHAAVISGKFRHTGYTTLINTLDYTSVVIPVTRVDKEIHRVEASPKFLSKVDQKVYSEYDPEIYDGAPVGIQLIGRRLEEEKILTLAEYYL</sequence>
<reference evidence="4 5" key="1">
    <citation type="submission" date="2018-02" db="EMBL/GenBank/DDBJ databases">
        <title>The genomes of Aspergillus section Nigri reveals drivers in fungal speciation.</title>
        <authorList>
            <consortium name="DOE Joint Genome Institute"/>
            <person name="Vesth T.C."/>
            <person name="Nybo J."/>
            <person name="Theobald S."/>
            <person name="Brandl J."/>
            <person name="Frisvad J.C."/>
            <person name="Nielsen K.F."/>
            <person name="Lyhne E.K."/>
            <person name="Kogle M.E."/>
            <person name="Kuo A."/>
            <person name="Riley R."/>
            <person name="Clum A."/>
            <person name="Nolan M."/>
            <person name="Lipzen A."/>
            <person name="Salamov A."/>
            <person name="Henrissat B."/>
            <person name="Wiebenga A."/>
            <person name="De vries R.P."/>
            <person name="Grigoriev I.V."/>
            <person name="Mortensen U.H."/>
            <person name="Andersen M.R."/>
            <person name="Baker S.E."/>
        </authorList>
    </citation>
    <scope>NUCLEOTIDE SEQUENCE [LARGE SCALE GENOMIC DNA]</scope>
    <source>
        <strain evidence="4 5">CBS 121593</strain>
    </source>
</reference>
<dbReference type="Gene3D" id="3.90.1300.10">
    <property type="entry name" value="Amidase signature (AS) domain"/>
    <property type="match status" value="1"/>
</dbReference>
<keyword evidence="2" id="KW-0378">Hydrolase</keyword>
<dbReference type="GeneID" id="37221191"/>
<evidence type="ECO:0000313" key="4">
    <source>
        <dbReference type="EMBL" id="RAK95674.1"/>
    </source>
</evidence>
<keyword evidence="5" id="KW-1185">Reference proteome</keyword>
<dbReference type="PANTHER" id="PTHR46072">
    <property type="entry name" value="AMIDASE-RELATED-RELATED"/>
    <property type="match status" value="1"/>
</dbReference>
<protein>
    <submittedName>
        <fullName evidence="4">Amidase signature enzyme</fullName>
    </submittedName>
</protein>